<evidence type="ECO:0000313" key="7">
    <source>
        <dbReference type="EMBL" id="KAJ4377219.1"/>
    </source>
</evidence>
<dbReference type="InterPro" id="IPR002401">
    <property type="entry name" value="Cyt_P450_E_grp-I"/>
</dbReference>
<evidence type="ECO:0000256" key="4">
    <source>
        <dbReference type="ARBA" id="ARBA00023002"/>
    </source>
</evidence>
<evidence type="ECO:0000256" key="2">
    <source>
        <dbReference type="ARBA" id="ARBA00010617"/>
    </source>
</evidence>
<keyword evidence="4" id="KW-0560">Oxidoreductase</keyword>
<gene>
    <name evidence="7" type="ORF">N0V83_000042</name>
</gene>
<accession>A0A9W8YFY0</accession>
<dbReference type="Pfam" id="PF00067">
    <property type="entry name" value="p450"/>
    <property type="match status" value="1"/>
</dbReference>
<comment type="similarity">
    <text evidence="2">Belongs to the cytochrome P450 family.</text>
</comment>
<comment type="caution">
    <text evidence="7">The sequence shown here is derived from an EMBL/GenBank/DDBJ whole genome shotgun (WGS) entry which is preliminary data.</text>
</comment>
<reference evidence="7" key="1">
    <citation type="submission" date="2022-10" db="EMBL/GenBank/DDBJ databases">
        <title>Tapping the CABI collections for fungal endophytes: first genome assemblies for Collariella, Neodidymelliopsis, Ascochyta clinopodiicola, Didymella pomorum, Didymosphaeria variabile, Neocosmospora piperis and Neocucurbitaria cava.</title>
        <authorList>
            <person name="Hill R."/>
        </authorList>
    </citation>
    <scope>NUCLEOTIDE SEQUENCE</scope>
    <source>
        <strain evidence="7">IMI 356814</strain>
    </source>
</reference>
<dbReference type="PANTHER" id="PTHR24287">
    <property type="entry name" value="P450, PUTATIVE (EUROFUNG)-RELATED"/>
    <property type="match status" value="1"/>
</dbReference>
<keyword evidence="8" id="KW-1185">Reference proteome</keyword>
<evidence type="ECO:0000256" key="1">
    <source>
        <dbReference type="ARBA" id="ARBA00001971"/>
    </source>
</evidence>
<evidence type="ECO:0000256" key="6">
    <source>
        <dbReference type="ARBA" id="ARBA00023033"/>
    </source>
</evidence>
<dbReference type="Proteomes" id="UP001140560">
    <property type="component" value="Unassembled WGS sequence"/>
</dbReference>
<keyword evidence="6" id="KW-0503">Monooxygenase</keyword>
<protein>
    <recommendedName>
        <fullName evidence="9">Cytochrome P450</fullName>
    </recommendedName>
</protein>
<evidence type="ECO:0000313" key="8">
    <source>
        <dbReference type="Proteomes" id="UP001140560"/>
    </source>
</evidence>
<dbReference type="GO" id="GO:0005506">
    <property type="term" value="F:iron ion binding"/>
    <property type="evidence" value="ECO:0007669"/>
    <property type="project" value="InterPro"/>
</dbReference>
<comment type="cofactor">
    <cofactor evidence="1">
        <name>heme</name>
        <dbReference type="ChEBI" id="CHEBI:30413"/>
    </cofactor>
</comment>
<dbReference type="GO" id="GO:0016705">
    <property type="term" value="F:oxidoreductase activity, acting on paired donors, with incorporation or reduction of molecular oxygen"/>
    <property type="evidence" value="ECO:0007669"/>
    <property type="project" value="InterPro"/>
</dbReference>
<keyword evidence="5" id="KW-0408">Iron</keyword>
<organism evidence="7 8">
    <name type="scientific">Neocucurbitaria cava</name>
    <dbReference type="NCBI Taxonomy" id="798079"/>
    <lineage>
        <taxon>Eukaryota</taxon>
        <taxon>Fungi</taxon>
        <taxon>Dikarya</taxon>
        <taxon>Ascomycota</taxon>
        <taxon>Pezizomycotina</taxon>
        <taxon>Dothideomycetes</taxon>
        <taxon>Pleosporomycetidae</taxon>
        <taxon>Pleosporales</taxon>
        <taxon>Pleosporineae</taxon>
        <taxon>Cucurbitariaceae</taxon>
        <taxon>Neocucurbitaria</taxon>
    </lineage>
</organism>
<name>A0A9W8YFY0_9PLEO</name>
<sequence>MLRPKFRTQEFADAGMTTFEKHINGLISRIPRDGSEVDLQPLFFWYTLNAALEFLVGQDVTSSAGDDITKIFNDAEKHVGEHLLLPSFLLGRARRKAKQRKQDSEAQAGLKKDDPTEDKYTFLQELIKETDDVEKIRSELISILLAGRETTASALSSLWFVLAKRPDIVEKLQAEVQSLGGQKPNFTQLKSMPYLQNTIKEVLRLYPPLPGNLRAATEDTVLPKGGGPEGKAPIFVPKGQIILYNVYSLHRRQDIFGPDADIFRPERWEDNALRPG</sequence>
<dbReference type="InterPro" id="IPR001128">
    <property type="entry name" value="Cyt_P450"/>
</dbReference>
<evidence type="ECO:0008006" key="9">
    <source>
        <dbReference type="Google" id="ProtNLM"/>
    </source>
</evidence>
<keyword evidence="3" id="KW-0479">Metal-binding</keyword>
<dbReference type="GO" id="GO:0020037">
    <property type="term" value="F:heme binding"/>
    <property type="evidence" value="ECO:0007669"/>
    <property type="project" value="InterPro"/>
</dbReference>
<evidence type="ECO:0000256" key="5">
    <source>
        <dbReference type="ARBA" id="ARBA00023004"/>
    </source>
</evidence>
<dbReference type="AlphaFoldDB" id="A0A9W8YFY0"/>
<dbReference type="Gene3D" id="1.10.630.10">
    <property type="entry name" value="Cytochrome P450"/>
    <property type="match status" value="1"/>
</dbReference>
<proteinExistence type="inferred from homology"/>
<dbReference type="SUPFAM" id="SSF48264">
    <property type="entry name" value="Cytochrome P450"/>
    <property type="match status" value="1"/>
</dbReference>
<dbReference type="GO" id="GO:0004497">
    <property type="term" value="F:monooxygenase activity"/>
    <property type="evidence" value="ECO:0007669"/>
    <property type="project" value="UniProtKB-KW"/>
</dbReference>
<dbReference type="PRINTS" id="PR00463">
    <property type="entry name" value="EP450I"/>
</dbReference>
<dbReference type="PANTHER" id="PTHR24287:SF17">
    <property type="entry name" value="P450, PUTATIVE (EUROFUNG)-RELATED"/>
    <property type="match status" value="1"/>
</dbReference>
<evidence type="ECO:0000256" key="3">
    <source>
        <dbReference type="ARBA" id="ARBA00022723"/>
    </source>
</evidence>
<dbReference type="OrthoDB" id="1470350at2759"/>
<dbReference type="InterPro" id="IPR047146">
    <property type="entry name" value="Cyt_P450_E_CYP52_fungi"/>
</dbReference>
<dbReference type="InterPro" id="IPR036396">
    <property type="entry name" value="Cyt_P450_sf"/>
</dbReference>
<dbReference type="EMBL" id="JAPEUY010000001">
    <property type="protein sequence ID" value="KAJ4377219.1"/>
    <property type="molecule type" value="Genomic_DNA"/>
</dbReference>